<organism evidence="2 3">
    <name type="scientific">Ananas comosus</name>
    <name type="common">Pineapple</name>
    <name type="synonym">Ananas ananas</name>
    <dbReference type="NCBI Taxonomy" id="4615"/>
    <lineage>
        <taxon>Eukaryota</taxon>
        <taxon>Viridiplantae</taxon>
        <taxon>Streptophyta</taxon>
        <taxon>Embryophyta</taxon>
        <taxon>Tracheophyta</taxon>
        <taxon>Spermatophyta</taxon>
        <taxon>Magnoliopsida</taxon>
        <taxon>Liliopsida</taxon>
        <taxon>Poales</taxon>
        <taxon>Bromeliaceae</taxon>
        <taxon>Bromelioideae</taxon>
        <taxon>Ananas</taxon>
    </lineage>
</organism>
<keyword evidence="1" id="KW-1133">Transmembrane helix</keyword>
<proteinExistence type="predicted"/>
<name>A0A199UKZ9_ANACO</name>
<reference evidence="2 3" key="1">
    <citation type="journal article" date="2016" name="DNA Res.">
        <title>The draft genome of MD-2 pineapple using hybrid error correction of long reads.</title>
        <authorList>
            <person name="Redwan R.M."/>
            <person name="Saidin A."/>
            <person name="Kumar S.V."/>
        </authorList>
    </citation>
    <scope>NUCLEOTIDE SEQUENCE [LARGE SCALE GENOMIC DNA]</scope>
    <source>
        <strain evidence="3">cv. MD2</strain>
        <tissue evidence="2">Leaf</tissue>
    </source>
</reference>
<keyword evidence="1" id="KW-0812">Transmembrane</keyword>
<accession>A0A199UKZ9</accession>
<feature type="transmembrane region" description="Helical" evidence="1">
    <location>
        <begin position="12"/>
        <end position="29"/>
    </location>
</feature>
<evidence type="ECO:0000256" key="1">
    <source>
        <dbReference type="SAM" id="Phobius"/>
    </source>
</evidence>
<dbReference type="AlphaFoldDB" id="A0A199UKZ9"/>
<evidence type="ECO:0000313" key="2">
    <source>
        <dbReference type="EMBL" id="OAY65381.1"/>
    </source>
</evidence>
<gene>
    <name evidence="2" type="ORF">ACMD2_05096</name>
</gene>
<evidence type="ECO:0000313" key="3">
    <source>
        <dbReference type="Proteomes" id="UP000092600"/>
    </source>
</evidence>
<protein>
    <submittedName>
        <fullName evidence="2">Uncharacterized protein</fullName>
    </submittedName>
</protein>
<dbReference type="Proteomes" id="UP000092600">
    <property type="component" value="Unassembled WGS sequence"/>
</dbReference>
<sequence length="42" mass="4940">MAPTPRSPLCLYYIMLRWHVTWNFILFIYELGGKAQLLTPNA</sequence>
<dbReference type="EMBL" id="LSRQ01006999">
    <property type="protein sequence ID" value="OAY65381.1"/>
    <property type="molecule type" value="Genomic_DNA"/>
</dbReference>
<comment type="caution">
    <text evidence="2">The sequence shown here is derived from an EMBL/GenBank/DDBJ whole genome shotgun (WGS) entry which is preliminary data.</text>
</comment>
<keyword evidence="1" id="KW-0472">Membrane</keyword>